<evidence type="ECO:0000256" key="3">
    <source>
        <dbReference type="ARBA" id="ARBA00022692"/>
    </source>
</evidence>
<dbReference type="Pfam" id="PF13927">
    <property type="entry name" value="Ig_3"/>
    <property type="match status" value="1"/>
</dbReference>
<gene>
    <name evidence="13" type="ORF">XENTR_v90028038mg</name>
</gene>
<keyword evidence="10" id="KW-0393">Immunoglobulin domain</keyword>
<evidence type="ECO:0000256" key="11">
    <source>
        <dbReference type="SAM" id="Phobius"/>
    </source>
</evidence>
<keyword evidence="7" id="KW-1015">Disulfide bond</keyword>
<evidence type="ECO:0000256" key="9">
    <source>
        <dbReference type="ARBA" id="ARBA00023180"/>
    </source>
</evidence>
<evidence type="ECO:0000256" key="4">
    <source>
        <dbReference type="ARBA" id="ARBA00022729"/>
    </source>
</evidence>
<keyword evidence="2" id="KW-1003">Cell membrane</keyword>
<keyword evidence="5 11" id="KW-1133">Transmembrane helix</keyword>
<dbReference type="GO" id="GO:0005886">
    <property type="term" value="C:plasma membrane"/>
    <property type="evidence" value="ECO:0007669"/>
    <property type="project" value="UniProtKB-SubCell"/>
</dbReference>
<accession>A0A1B8Y148</accession>
<dbReference type="AlphaFoldDB" id="A0A1B8Y148"/>
<dbReference type="InterPro" id="IPR051713">
    <property type="entry name" value="T-cell_Activation_Regulation"/>
</dbReference>
<dbReference type="InterPro" id="IPR003599">
    <property type="entry name" value="Ig_sub"/>
</dbReference>
<evidence type="ECO:0000259" key="12">
    <source>
        <dbReference type="PROSITE" id="PS50835"/>
    </source>
</evidence>
<dbReference type="PANTHER" id="PTHR25466">
    <property type="entry name" value="T-LYMPHOCYTE ACTIVATION ANTIGEN"/>
    <property type="match status" value="1"/>
</dbReference>
<dbReference type="SUPFAM" id="SSF48726">
    <property type="entry name" value="Immunoglobulin"/>
    <property type="match status" value="2"/>
</dbReference>
<reference evidence="13" key="2">
    <citation type="journal article" date="2010" name="Science">
        <title>The genome of the Western clawed frog Xenopus tropicalis.</title>
        <authorList>
            <person name="Hellsten U."/>
            <person name="Harland R.M."/>
            <person name="Gilchrist M.J."/>
            <person name="Hendrix D."/>
            <person name="Jurka J."/>
            <person name="Kapitonov V."/>
            <person name="Ovcharenko I."/>
            <person name="Putnam N.H."/>
            <person name="Shu S."/>
            <person name="Taher L."/>
            <person name="Blitz I.L."/>
            <person name="Blumberg B."/>
            <person name="Dichmann D.S."/>
            <person name="Dubchak I."/>
            <person name="Amaya E."/>
            <person name="Detter J.C."/>
            <person name="Fletcher R."/>
            <person name="Gerhard D.S."/>
            <person name="Goodstein D."/>
            <person name="Graves T."/>
            <person name="Grigoriev I.V."/>
            <person name="Grimwood J."/>
            <person name="Kawashima T."/>
            <person name="Lindquist E."/>
            <person name="Lucas S.M."/>
            <person name="Mead P.E."/>
            <person name="Mitros T."/>
            <person name="Ogino H."/>
            <person name="Ohta Y."/>
            <person name="Poliakov A.V."/>
            <person name="Pollet N."/>
            <person name="Robert J."/>
            <person name="Salamov A."/>
            <person name="Sater A.K."/>
            <person name="Schmutz J."/>
            <person name="Terry A."/>
            <person name="Vize P.D."/>
            <person name="Warren W.C."/>
            <person name="Wells D."/>
            <person name="Wills A."/>
            <person name="Wilson R.K."/>
            <person name="Zimmerman L.B."/>
            <person name="Zorn A.M."/>
            <person name="Grainger R."/>
            <person name="Grammer T."/>
            <person name="Khokha M.K."/>
            <person name="Richardson P.M."/>
            <person name="Rokhsar D.S."/>
        </authorList>
    </citation>
    <scope>NUCLEOTIDE SEQUENCE [LARGE SCALE GENOMIC DNA]</scope>
    <source>
        <strain evidence="13">Nigerian</strain>
    </source>
</reference>
<dbReference type="InterPro" id="IPR036179">
    <property type="entry name" value="Ig-like_dom_sf"/>
</dbReference>
<reference evidence="13" key="1">
    <citation type="submission" date="2009-11" db="EMBL/GenBank/DDBJ databases">
        <authorList>
            <consortium name="US DOE Joint Genome Institute (JGI-PGF)"/>
            <person name="Ottilar R."/>
            <person name="Schmutz J."/>
            <person name="Salamov A."/>
            <person name="Cheng J.F."/>
            <person name="Lucas S."/>
            <person name="Pitluck S."/>
            <person name="Gundlach H."/>
            <person name="Guo Y."/>
            <person name="Haberer G."/>
            <person name="Nasrallah J."/>
            <person name="Mayer K.F.X."/>
            <person name="van de Peer Y."/>
            <person name="Weigel D."/>
            <person name="Grigoriev I.V."/>
        </authorList>
    </citation>
    <scope>NUCLEOTIDE SEQUENCE</scope>
    <source>
        <strain evidence="13">Nigerian</strain>
    </source>
</reference>
<keyword evidence="4" id="KW-0732">Signal</keyword>
<evidence type="ECO:0000256" key="1">
    <source>
        <dbReference type="ARBA" id="ARBA00004251"/>
    </source>
</evidence>
<dbReference type="PANTHER" id="PTHR25466:SF14">
    <property type="entry name" value="BUTYROPHILIN SUBFAMILY 2 MEMBER A2-LIKE-RELATED"/>
    <property type="match status" value="1"/>
</dbReference>
<evidence type="ECO:0000313" key="13">
    <source>
        <dbReference type="EMBL" id="OCA16633.1"/>
    </source>
</evidence>
<organism evidence="13">
    <name type="scientific">Xenopus tropicalis</name>
    <name type="common">Western clawed frog</name>
    <name type="synonym">Silurana tropicalis</name>
    <dbReference type="NCBI Taxonomy" id="8364"/>
    <lineage>
        <taxon>Eukaryota</taxon>
        <taxon>Metazoa</taxon>
        <taxon>Chordata</taxon>
        <taxon>Craniata</taxon>
        <taxon>Vertebrata</taxon>
        <taxon>Euteleostomi</taxon>
        <taxon>Amphibia</taxon>
        <taxon>Batrachia</taxon>
        <taxon>Anura</taxon>
        <taxon>Pipoidea</taxon>
        <taxon>Pipidae</taxon>
        <taxon>Xenopodinae</taxon>
        <taxon>Xenopus</taxon>
        <taxon>Silurana</taxon>
    </lineage>
</organism>
<keyword evidence="8" id="KW-0675">Receptor</keyword>
<evidence type="ECO:0000256" key="5">
    <source>
        <dbReference type="ARBA" id="ARBA00022989"/>
    </source>
</evidence>
<proteinExistence type="predicted"/>
<comment type="subcellular location">
    <subcellularLocation>
        <location evidence="1">Cell membrane</location>
        <topology evidence="1">Single-pass type I membrane protein</topology>
    </subcellularLocation>
</comment>
<dbReference type="InterPro" id="IPR007110">
    <property type="entry name" value="Ig-like_dom"/>
</dbReference>
<evidence type="ECO:0000256" key="2">
    <source>
        <dbReference type="ARBA" id="ARBA00022475"/>
    </source>
</evidence>
<evidence type="ECO:0000256" key="7">
    <source>
        <dbReference type="ARBA" id="ARBA00023157"/>
    </source>
</evidence>
<evidence type="ECO:0000256" key="6">
    <source>
        <dbReference type="ARBA" id="ARBA00023136"/>
    </source>
</evidence>
<protein>
    <recommendedName>
        <fullName evidence="12">Ig-like domain-containing protein</fullName>
    </recommendedName>
</protein>
<feature type="transmembrane region" description="Helical" evidence="11">
    <location>
        <begin position="232"/>
        <end position="253"/>
    </location>
</feature>
<feature type="domain" description="Ig-like" evidence="12">
    <location>
        <begin position="108"/>
        <end position="212"/>
    </location>
</feature>
<keyword evidence="3 11" id="KW-0812">Transmembrane</keyword>
<name>A0A1B8Y148_XENTR</name>
<dbReference type="EMBL" id="KV460580">
    <property type="protein sequence ID" value="OCA16633.1"/>
    <property type="molecule type" value="Genomic_DNA"/>
</dbReference>
<evidence type="ECO:0000256" key="8">
    <source>
        <dbReference type="ARBA" id="ARBA00023170"/>
    </source>
</evidence>
<dbReference type="PROSITE" id="PS50835">
    <property type="entry name" value="IG_LIKE"/>
    <property type="match status" value="1"/>
</dbReference>
<keyword evidence="9" id="KW-0325">Glycoprotein</keyword>
<reference evidence="13" key="3">
    <citation type="submission" date="2016-05" db="EMBL/GenBank/DDBJ databases">
        <title>WGS assembly of Xenopus tropicalis.</title>
        <authorList>
            <person name="Sessions A."/>
            <person name="Jenkins J."/>
            <person name="Mitros T."/>
            <person name="Lyons J.T."/>
            <person name="Dichmann D.S."/>
            <person name="Robert J."/>
            <person name="Harland R.M."/>
            <person name="Rokhsar D.S."/>
        </authorList>
    </citation>
    <scope>NUCLEOTIDE SEQUENCE</scope>
    <source>
        <strain evidence="13">Nigerian</strain>
    </source>
</reference>
<evidence type="ECO:0000256" key="10">
    <source>
        <dbReference type="ARBA" id="ARBA00023319"/>
    </source>
</evidence>
<keyword evidence="6 11" id="KW-0472">Membrane</keyword>
<dbReference type="InterPro" id="IPR013783">
    <property type="entry name" value="Ig-like_fold"/>
</dbReference>
<sequence>MPIKPGALRVRWEHNGRTLVRFHHGELVVYEPRARFSQAEVEKGNVSLTLTNVTLRDSGQYIGAIHYGVSQVQCGFTLTVQEQNQISLVTLSAPEHAALAAAHKATDPTHLPLGGSDHEEAPVGTNVTLRCSFTTEPGVGLSKLTVEWTKDGKSILFANKNRIYPPNAISEKELLKGEVSLPLSNVTREDAGKYTCSIQYGTKRGSLSVTLRVLGDTMGQEGPGPKLRTLEIGLVTGVLVAAWGLALLLFFCYRP</sequence>
<dbReference type="Gene3D" id="2.60.40.10">
    <property type="entry name" value="Immunoglobulins"/>
    <property type="match status" value="2"/>
</dbReference>
<dbReference type="SMART" id="SM00409">
    <property type="entry name" value="IG"/>
    <property type="match status" value="1"/>
</dbReference>